<reference evidence="1 2" key="1">
    <citation type="journal article" date="2019" name="Int. J. Syst. Evol. Microbiol.">
        <title>The Global Catalogue of Microorganisms (GCM) 10K type strain sequencing project: providing services to taxonomists for standard genome sequencing and annotation.</title>
        <authorList>
            <consortium name="The Broad Institute Genomics Platform"/>
            <consortium name="The Broad Institute Genome Sequencing Center for Infectious Disease"/>
            <person name="Wu L."/>
            <person name="Ma J."/>
        </authorList>
    </citation>
    <scope>NUCLEOTIDE SEQUENCE [LARGE SCALE GENOMIC DNA]</scope>
    <source>
        <strain evidence="1 2">JCM 16082</strain>
    </source>
</reference>
<protein>
    <submittedName>
        <fullName evidence="1">Uncharacterized protein</fullName>
    </submittedName>
</protein>
<sequence>MTFSQDNRVLINGQIIVPVGDDAGGIEIYNATSQRGTISLNDGSFIIAGRKGDILLFRGVQYEKFDVALNERVINNKKITVYLYDDVNELPEVVVRKYDLTGDISVDAQRIETTPIEAPVTGNTFDVVYSMETDFLPDDQTSPEILSMDTQEQAASIRFLNIFNALVKDRYNPNKKYVDLSTDLRRIIDDDFFKNYLNIEEEKIPEFIIFLEDNGLTKRMMNKGKSLKLVDFLIKQSKVFKKSMD</sequence>
<organism evidence="1 2">
    <name type="scientific">Gangjinia marincola</name>
    <dbReference type="NCBI Taxonomy" id="578463"/>
    <lineage>
        <taxon>Bacteria</taxon>
        <taxon>Pseudomonadati</taxon>
        <taxon>Bacteroidota</taxon>
        <taxon>Flavobacteriia</taxon>
        <taxon>Flavobacteriales</taxon>
        <taxon>Flavobacteriaceae</taxon>
        <taxon>Gangjinia</taxon>
    </lineage>
</organism>
<comment type="caution">
    <text evidence="1">The sequence shown here is derived from an EMBL/GenBank/DDBJ whole genome shotgun (WGS) entry which is preliminary data.</text>
</comment>
<keyword evidence="2" id="KW-1185">Reference proteome</keyword>
<evidence type="ECO:0000313" key="1">
    <source>
        <dbReference type="EMBL" id="GAA0873208.1"/>
    </source>
</evidence>
<proteinExistence type="predicted"/>
<dbReference type="EMBL" id="BAAAFG010000016">
    <property type="protein sequence ID" value="GAA0873208.1"/>
    <property type="molecule type" value="Genomic_DNA"/>
</dbReference>
<name>A0ABN1MJ16_9FLAO</name>
<gene>
    <name evidence="1" type="ORF">GCM10009117_23550</name>
</gene>
<dbReference type="Proteomes" id="UP001500507">
    <property type="component" value="Unassembled WGS sequence"/>
</dbReference>
<accession>A0ABN1MJ16</accession>
<evidence type="ECO:0000313" key="2">
    <source>
        <dbReference type="Proteomes" id="UP001500507"/>
    </source>
</evidence>